<dbReference type="AlphaFoldDB" id="A0AAQ3T4B1"/>
<dbReference type="GO" id="GO:0043531">
    <property type="term" value="F:ADP binding"/>
    <property type="evidence" value="ECO:0007669"/>
    <property type="project" value="InterPro"/>
</dbReference>
<dbReference type="PRINTS" id="PR00364">
    <property type="entry name" value="DISEASERSIST"/>
</dbReference>
<evidence type="ECO:0000313" key="2">
    <source>
        <dbReference type="EMBL" id="WVZ66105.1"/>
    </source>
</evidence>
<sequence>MILDDAHFKAVTSLESWASADSLQISQKGWIIETLQDINLSQPRYEDAEESPYPKEMGVTVEYTRVYNNTVNELRNPMIIPMVGISGVGKTTIAQRIFNDKRVQKHFQGQSAWVYCTDNIRKDELMTKILVALQPQHTILDLGFNLNGLHNQLQSLIQGKRFLLVLDDVSDEIHEVWGDIVSVLNRGAPGSVVLVTTQLYGVANFMGTTTPIFFNLLQYDDLWKHFKHHAFSRNQGTEALESVGREIADKLHGLPLAATMIAVLLRNYLDEVHWNRLLKVGGGVFPVILWASTLQLLLEFVIVNYLHI</sequence>
<proteinExistence type="predicted"/>
<accession>A0AAQ3T4B1</accession>
<dbReference type="Proteomes" id="UP001341281">
    <property type="component" value="Chromosome 03"/>
</dbReference>
<dbReference type="Pfam" id="PF00931">
    <property type="entry name" value="NB-ARC"/>
    <property type="match status" value="1"/>
</dbReference>
<gene>
    <name evidence="2" type="ORF">U9M48_015379</name>
</gene>
<evidence type="ECO:0000313" key="3">
    <source>
        <dbReference type="Proteomes" id="UP001341281"/>
    </source>
</evidence>
<feature type="domain" description="NB-ARC" evidence="1">
    <location>
        <begin position="73"/>
        <end position="234"/>
    </location>
</feature>
<protein>
    <recommendedName>
        <fullName evidence="1">NB-ARC domain-containing protein</fullName>
    </recommendedName>
</protein>
<name>A0AAQ3T4B1_PASNO</name>
<dbReference type="InterPro" id="IPR027417">
    <property type="entry name" value="P-loop_NTPase"/>
</dbReference>
<dbReference type="EMBL" id="CP144747">
    <property type="protein sequence ID" value="WVZ66105.1"/>
    <property type="molecule type" value="Genomic_DNA"/>
</dbReference>
<dbReference type="InterPro" id="IPR002182">
    <property type="entry name" value="NB-ARC"/>
</dbReference>
<dbReference type="InterPro" id="IPR042197">
    <property type="entry name" value="Apaf_helical"/>
</dbReference>
<keyword evidence="3" id="KW-1185">Reference proteome</keyword>
<dbReference type="Gene3D" id="3.40.50.300">
    <property type="entry name" value="P-loop containing nucleotide triphosphate hydrolases"/>
    <property type="match status" value="1"/>
</dbReference>
<organism evidence="2 3">
    <name type="scientific">Paspalum notatum var. saurae</name>
    <dbReference type="NCBI Taxonomy" id="547442"/>
    <lineage>
        <taxon>Eukaryota</taxon>
        <taxon>Viridiplantae</taxon>
        <taxon>Streptophyta</taxon>
        <taxon>Embryophyta</taxon>
        <taxon>Tracheophyta</taxon>
        <taxon>Spermatophyta</taxon>
        <taxon>Magnoliopsida</taxon>
        <taxon>Liliopsida</taxon>
        <taxon>Poales</taxon>
        <taxon>Poaceae</taxon>
        <taxon>PACMAD clade</taxon>
        <taxon>Panicoideae</taxon>
        <taxon>Andropogonodae</taxon>
        <taxon>Paspaleae</taxon>
        <taxon>Paspalinae</taxon>
        <taxon>Paspalum</taxon>
    </lineage>
</organism>
<reference evidence="2 3" key="1">
    <citation type="submission" date="2024-02" db="EMBL/GenBank/DDBJ databases">
        <title>High-quality chromosome-scale genome assembly of Pensacola bahiagrass (Paspalum notatum Flugge var. saurae).</title>
        <authorList>
            <person name="Vega J.M."/>
            <person name="Podio M."/>
            <person name="Orjuela J."/>
            <person name="Siena L.A."/>
            <person name="Pessino S.C."/>
            <person name="Combes M.C."/>
            <person name="Mariac C."/>
            <person name="Albertini E."/>
            <person name="Pupilli F."/>
            <person name="Ortiz J.P.A."/>
            <person name="Leblanc O."/>
        </authorList>
    </citation>
    <scope>NUCLEOTIDE SEQUENCE [LARGE SCALE GENOMIC DNA]</scope>
    <source>
        <strain evidence="2">R1</strain>
        <tissue evidence="2">Leaf</tissue>
    </source>
</reference>
<dbReference type="Gene3D" id="1.10.8.430">
    <property type="entry name" value="Helical domain of apoptotic protease-activating factors"/>
    <property type="match status" value="1"/>
</dbReference>
<dbReference type="PANTHER" id="PTHR36766">
    <property type="entry name" value="PLANT BROAD-SPECTRUM MILDEW RESISTANCE PROTEIN RPW8"/>
    <property type="match status" value="1"/>
</dbReference>
<dbReference type="PANTHER" id="PTHR36766:SF64">
    <property type="entry name" value="OS12G0206100 PROTEIN"/>
    <property type="match status" value="1"/>
</dbReference>
<dbReference type="SUPFAM" id="SSF52540">
    <property type="entry name" value="P-loop containing nucleoside triphosphate hydrolases"/>
    <property type="match status" value="1"/>
</dbReference>
<evidence type="ECO:0000259" key="1">
    <source>
        <dbReference type="Pfam" id="PF00931"/>
    </source>
</evidence>